<feature type="transmembrane region" description="Helical" evidence="8">
    <location>
        <begin position="943"/>
        <end position="963"/>
    </location>
</feature>
<evidence type="ECO:0000256" key="5">
    <source>
        <dbReference type="ARBA" id="ARBA00022692"/>
    </source>
</evidence>
<dbReference type="GO" id="GO:0080054">
    <property type="term" value="F:low-affinity nitrate transmembrane transporter activity"/>
    <property type="evidence" value="ECO:0007669"/>
    <property type="project" value="UniProtKB-ARBA"/>
</dbReference>
<gene>
    <name evidence="9" type="ORF">EJB05_57245</name>
</gene>
<feature type="transmembrane region" description="Helical" evidence="8">
    <location>
        <begin position="408"/>
        <end position="427"/>
    </location>
</feature>
<dbReference type="GO" id="GO:0009705">
    <property type="term" value="C:plant-type vacuole membrane"/>
    <property type="evidence" value="ECO:0007669"/>
    <property type="project" value="UniProtKB-ARBA"/>
</dbReference>
<feature type="non-terminal residue" evidence="9">
    <location>
        <position position="1"/>
    </location>
</feature>
<comment type="caution">
    <text evidence="9">The sequence shown here is derived from an EMBL/GenBank/DDBJ whole genome shotgun (WGS) entry which is preliminary data.</text>
</comment>
<sequence length="1101" mass="119223">MHAAVEIAERFAFYGVSFNLISYLTGPLGEGNAAAAAAINAWNGVAQLLPLLGAAVADNWLGRYRTIALASMLYILGLGMLAFSTLLSSGTGHQCTTATAGGKACSPSTLQVAFFYISLYLVAVAQGGHKPCVQAFGADQFDPSDPTESVSRSSFFNWWYFGMCGGTAVTLVLLSYVQDNIGWGLGFGIPCVLMACALVVFLLGTRTYRYYVTSGKRGLFARAGEALAEWRSRRKAGPLHQASQERDGQVSAGVDEEGQEVVSDAGIFKEAKAILRLFPIWATCLIYAVAFSQSSTFFTKQAATLDRRIGEHFKVPPAALQSFISITIVVFIPIYDRVVVPLSRRYTGAPSGITMLQRVGFGMLLSLVSMAVAALVETRRLRAARDAGLVDRPGVPVPMSLWWMVPQYVLFGAADVFTMVGLQEFFYDQVPDKLRSLGLALYLSIFGVGSFISSALVSGIDRATAARGRSWFDNNLNRGHLDYFYWLIAGLSAVELLAYVVFAVTYKYKNKTAVHANLLLTQNQEQAAETQRRPWTQPTSSHPFCNKEHSTDRFAEQLELVPVEEGNQLPAMAPEPDQTSSDPLLLPHRETPTGGWKSALFIIWVEVAERFAYYGISSNLINYLTGPLGHTTASAAAAVNAWSGAASMLPLLGAAVADSWLGRYRTIVASSLLYITGLGMLTLSSMIPSSESQQCSISANGQRVCPPSSLQTAFFYVSLYLVAIAQSGHKPCVQAFGADQFDVTDPKESASRGSFFNWWYFGLCASGTVTIALMSYVQDNVGWGLGFGVPSMVMLLALVIFLLGTRTYRFYDSDHGGAFSSVGKAIGAWTKRSQEAALQELEHGGESSEDSVLVAEEVKGLARLFPIWAACLLYGVVFAQPPTLFTKQAATLDRRIGPSFQVPPAALQCFLGVSIISCIVLYDRVLVPVARGASGVASGITMLQRIGTGIALSLVTLLVAALVEMRRLRAARDAGVVDVPGAVPVPMSLWWIVPQYVLLGAADVFAMVGMQEFFYDQVPGALKSLGLALYLSVLGVGSFISSFLISVIDRVTRRNGGTSWFADDLNRGHLDYFYLLLAALTALELIAFAYFSTTYVYRRKA</sequence>
<dbReference type="InterPro" id="IPR036259">
    <property type="entry name" value="MFS_trans_sf"/>
</dbReference>
<evidence type="ECO:0000256" key="6">
    <source>
        <dbReference type="ARBA" id="ARBA00022989"/>
    </source>
</evidence>
<dbReference type="AlphaFoldDB" id="A0A5J9SFB2"/>
<dbReference type="PANTHER" id="PTHR11654">
    <property type="entry name" value="OLIGOPEPTIDE TRANSPORTER-RELATED"/>
    <property type="match status" value="1"/>
</dbReference>
<comment type="subcellular location">
    <subcellularLocation>
        <location evidence="1">Membrane</location>
        <topology evidence="1">Multi-pass membrane protein</topology>
    </subcellularLocation>
</comment>
<name>A0A5J9SFB2_9POAL</name>
<feature type="transmembrane region" description="Helical" evidence="8">
    <location>
        <begin position="996"/>
        <end position="1015"/>
    </location>
</feature>
<dbReference type="Gramene" id="TVT97498">
    <property type="protein sequence ID" value="TVT97498"/>
    <property type="gene ID" value="EJB05_57245"/>
</dbReference>
<evidence type="ECO:0000256" key="1">
    <source>
        <dbReference type="ARBA" id="ARBA00004141"/>
    </source>
</evidence>
<feature type="transmembrane region" description="Helical" evidence="8">
    <location>
        <begin position="439"/>
        <end position="460"/>
    </location>
</feature>
<dbReference type="FunFam" id="1.20.1250.20:FF:000147">
    <property type="entry name" value="Protein NRT1/ PTR family 5.10"/>
    <property type="match status" value="2"/>
</dbReference>
<reference evidence="9 10" key="1">
    <citation type="journal article" date="2019" name="Sci. Rep.">
        <title>A high-quality genome of Eragrostis curvula grass provides insights into Poaceae evolution and supports new strategies to enhance forage quality.</title>
        <authorList>
            <person name="Carballo J."/>
            <person name="Santos B.A.C.M."/>
            <person name="Zappacosta D."/>
            <person name="Garbus I."/>
            <person name="Selva J.P."/>
            <person name="Gallo C.A."/>
            <person name="Diaz A."/>
            <person name="Albertini E."/>
            <person name="Caccamo M."/>
            <person name="Echenique V."/>
        </authorList>
    </citation>
    <scope>NUCLEOTIDE SEQUENCE [LARGE SCALE GENOMIC DNA]</scope>
    <source>
        <strain evidence="10">cv. Victoria</strain>
        <tissue evidence="9">Leaf</tissue>
    </source>
</reference>
<dbReference type="Pfam" id="PF00854">
    <property type="entry name" value="PTR2"/>
    <property type="match status" value="2"/>
</dbReference>
<feature type="transmembrane region" description="Helical" evidence="8">
    <location>
        <begin position="905"/>
        <end position="922"/>
    </location>
</feature>
<keyword evidence="4" id="KW-0597">Phosphoprotein</keyword>
<comment type="similarity">
    <text evidence="2">Belongs to the major facilitator superfamily. Proton-dependent oligopeptide transporter (POT/PTR) (TC 2.A.17) family.</text>
</comment>
<dbReference type="GO" id="GO:0071916">
    <property type="term" value="F:dipeptide transmembrane transporter activity"/>
    <property type="evidence" value="ECO:0007669"/>
    <property type="project" value="InterPro"/>
</dbReference>
<evidence type="ECO:0000256" key="2">
    <source>
        <dbReference type="ARBA" id="ARBA00005982"/>
    </source>
</evidence>
<keyword evidence="10" id="KW-1185">Reference proteome</keyword>
<dbReference type="InterPro" id="IPR000109">
    <property type="entry name" value="POT_fam"/>
</dbReference>
<feature type="transmembrane region" description="Helical" evidence="8">
    <location>
        <begin position="67"/>
        <end position="87"/>
    </location>
</feature>
<evidence type="ECO:0000256" key="4">
    <source>
        <dbReference type="ARBA" id="ARBA00022553"/>
    </source>
</evidence>
<evidence type="ECO:0000256" key="7">
    <source>
        <dbReference type="ARBA" id="ARBA00023136"/>
    </source>
</evidence>
<dbReference type="CDD" id="cd17417">
    <property type="entry name" value="MFS_NPF5"/>
    <property type="match status" value="2"/>
</dbReference>
<dbReference type="Gene3D" id="1.20.1250.20">
    <property type="entry name" value="MFS general substrate transporter like domains"/>
    <property type="match status" value="2"/>
</dbReference>
<dbReference type="EMBL" id="RWGY01000992">
    <property type="protein sequence ID" value="TVT97498.1"/>
    <property type="molecule type" value="Genomic_DNA"/>
</dbReference>
<feature type="transmembrane region" description="Helical" evidence="8">
    <location>
        <begin position="758"/>
        <end position="777"/>
    </location>
</feature>
<keyword evidence="3" id="KW-0813">Transport</keyword>
<keyword evidence="7 8" id="KW-0472">Membrane</keyword>
<feature type="transmembrane region" description="Helical" evidence="8">
    <location>
        <begin position="277"/>
        <end position="298"/>
    </location>
</feature>
<evidence type="ECO:0000313" key="10">
    <source>
        <dbReference type="Proteomes" id="UP000324897"/>
    </source>
</evidence>
<dbReference type="Proteomes" id="UP000324897">
    <property type="component" value="Unassembled WGS sequence"/>
</dbReference>
<organism evidence="9 10">
    <name type="scientific">Eragrostis curvula</name>
    <name type="common">weeping love grass</name>
    <dbReference type="NCBI Taxonomy" id="38414"/>
    <lineage>
        <taxon>Eukaryota</taxon>
        <taxon>Viridiplantae</taxon>
        <taxon>Streptophyta</taxon>
        <taxon>Embryophyta</taxon>
        <taxon>Tracheophyta</taxon>
        <taxon>Spermatophyta</taxon>
        <taxon>Magnoliopsida</taxon>
        <taxon>Liliopsida</taxon>
        <taxon>Poales</taxon>
        <taxon>Poaceae</taxon>
        <taxon>PACMAD clade</taxon>
        <taxon>Chloridoideae</taxon>
        <taxon>Eragrostideae</taxon>
        <taxon>Eragrostidinae</taxon>
        <taxon>Eragrostis</taxon>
    </lineage>
</organism>
<evidence type="ECO:0000256" key="8">
    <source>
        <dbReference type="SAM" id="Phobius"/>
    </source>
</evidence>
<dbReference type="InterPro" id="IPR044739">
    <property type="entry name" value="NRT1/PTR"/>
</dbReference>
<protein>
    <submittedName>
        <fullName evidence="9">Uncharacterized protein</fullName>
    </submittedName>
</protein>
<dbReference type="SUPFAM" id="SSF103473">
    <property type="entry name" value="MFS general substrate transporter"/>
    <property type="match status" value="2"/>
</dbReference>
<feature type="transmembrane region" description="Helical" evidence="8">
    <location>
        <begin position="318"/>
        <end position="335"/>
    </location>
</feature>
<accession>A0A5J9SFB2</accession>
<evidence type="ECO:0000256" key="3">
    <source>
        <dbReference type="ARBA" id="ARBA00022448"/>
    </source>
</evidence>
<feature type="transmembrane region" description="Helical" evidence="8">
    <location>
        <begin position="1072"/>
        <end position="1097"/>
    </location>
</feature>
<feature type="transmembrane region" description="Helical" evidence="8">
    <location>
        <begin position="1027"/>
        <end position="1048"/>
    </location>
</feature>
<dbReference type="OrthoDB" id="8904098at2759"/>
<feature type="transmembrane region" description="Helical" evidence="8">
    <location>
        <begin position="783"/>
        <end position="803"/>
    </location>
</feature>
<feature type="transmembrane region" description="Helical" evidence="8">
    <location>
        <begin position="158"/>
        <end position="177"/>
    </location>
</feature>
<evidence type="ECO:0000313" key="9">
    <source>
        <dbReference type="EMBL" id="TVT97498.1"/>
    </source>
</evidence>
<dbReference type="GO" id="GO:0042937">
    <property type="term" value="F:tripeptide transmembrane transporter activity"/>
    <property type="evidence" value="ECO:0007669"/>
    <property type="project" value="InterPro"/>
</dbReference>
<feature type="transmembrane region" description="Helical" evidence="8">
    <location>
        <begin position="483"/>
        <end position="506"/>
    </location>
</feature>
<keyword evidence="6 8" id="KW-1133">Transmembrane helix</keyword>
<feature type="transmembrane region" description="Helical" evidence="8">
    <location>
        <begin position="356"/>
        <end position="376"/>
    </location>
</feature>
<feature type="transmembrane region" description="Helical" evidence="8">
    <location>
        <begin position="183"/>
        <end position="204"/>
    </location>
</feature>
<dbReference type="PROSITE" id="PS01022">
    <property type="entry name" value="PTR2_1"/>
    <property type="match status" value="2"/>
</dbReference>
<proteinExistence type="inferred from homology"/>
<dbReference type="InterPro" id="IPR018456">
    <property type="entry name" value="PTR2_symporter_CS"/>
</dbReference>
<keyword evidence="5 8" id="KW-0812">Transmembrane</keyword>